<comment type="similarity">
    <text evidence="4">Belongs to the prokaryotic molybdopterin-containing oxidoreductase family.</text>
</comment>
<dbReference type="Gene3D" id="3.40.50.12440">
    <property type="match status" value="1"/>
</dbReference>
<dbReference type="Proteomes" id="UP000424462">
    <property type="component" value="Chromosome"/>
</dbReference>
<keyword evidence="12 19" id="KW-0560">Oxidoreductase</keyword>
<dbReference type="SUPFAM" id="SSF50692">
    <property type="entry name" value="ADC-like"/>
    <property type="match status" value="1"/>
</dbReference>
<evidence type="ECO:0000256" key="6">
    <source>
        <dbReference type="ARBA" id="ARBA00022448"/>
    </source>
</evidence>
<proteinExistence type="inferred from homology"/>
<dbReference type="InterPro" id="IPR037943">
    <property type="entry name" value="MopB_CT_Nitrate-R-NarG-like"/>
</dbReference>
<dbReference type="GO" id="GO:0005886">
    <property type="term" value="C:plasma membrane"/>
    <property type="evidence" value="ECO:0007669"/>
    <property type="project" value="UniProtKB-SubCell"/>
</dbReference>
<dbReference type="InterPro" id="IPR006656">
    <property type="entry name" value="Mopterin_OxRdtase"/>
</dbReference>
<dbReference type="CDD" id="cd02776">
    <property type="entry name" value="MopB_CT_Nitrate-R-NarG-like"/>
    <property type="match status" value="1"/>
</dbReference>
<evidence type="ECO:0000256" key="1">
    <source>
        <dbReference type="ARBA" id="ARBA00001942"/>
    </source>
</evidence>
<protein>
    <recommendedName>
        <fullName evidence="5">nitrate reductase (quinone)</fullName>
        <ecNumber evidence="5">1.7.5.1</ecNumber>
    </recommendedName>
</protein>
<keyword evidence="9" id="KW-0500">Molybdenum</keyword>
<feature type="domain" description="4Fe-4S Mo/W bis-MGD-type" evidence="18">
    <location>
        <begin position="55"/>
        <end position="119"/>
    </location>
</feature>
<dbReference type="PROSITE" id="PS00490">
    <property type="entry name" value="MOLYBDOPTERIN_PROK_2"/>
    <property type="match status" value="1"/>
</dbReference>
<dbReference type="InterPro" id="IPR006655">
    <property type="entry name" value="Mopterin_OxRdtase_prok_CS"/>
</dbReference>
<evidence type="ECO:0000256" key="10">
    <source>
        <dbReference type="ARBA" id="ARBA00022723"/>
    </source>
</evidence>
<keyword evidence="16" id="KW-0472">Membrane</keyword>
<dbReference type="InterPro" id="IPR050123">
    <property type="entry name" value="Prok_molybdopt-oxidoreductase"/>
</dbReference>
<evidence type="ECO:0000256" key="3">
    <source>
        <dbReference type="ARBA" id="ARBA00004202"/>
    </source>
</evidence>
<dbReference type="KEGG" id="cok:COCCU_05660"/>
<dbReference type="PANTHER" id="PTHR43105">
    <property type="entry name" value="RESPIRATORY NITRATE REDUCTASE"/>
    <property type="match status" value="1"/>
</dbReference>
<evidence type="ECO:0000256" key="13">
    <source>
        <dbReference type="ARBA" id="ARBA00023004"/>
    </source>
</evidence>
<dbReference type="Pfam" id="PF01568">
    <property type="entry name" value="Molydop_binding"/>
    <property type="match status" value="1"/>
</dbReference>
<dbReference type="InterPro" id="IPR027467">
    <property type="entry name" value="MopterinOxRdtase_cofactor_BS"/>
</dbReference>
<dbReference type="PROSITE" id="PS51669">
    <property type="entry name" value="4FE4S_MOW_BIS_MGD"/>
    <property type="match status" value="1"/>
</dbReference>
<keyword evidence="10" id="KW-0479">Metal-binding</keyword>
<dbReference type="InterPro" id="IPR006468">
    <property type="entry name" value="NarG"/>
</dbReference>
<comment type="cofactor">
    <cofactor evidence="2">
        <name>[4Fe-4S] cluster</name>
        <dbReference type="ChEBI" id="CHEBI:49883"/>
    </cofactor>
</comment>
<dbReference type="NCBIfam" id="TIGR01580">
    <property type="entry name" value="narG"/>
    <property type="match status" value="1"/>
</dbReference>
<dbReference type="SUPFAM" id="SSF53706">
    <property type="entry name" value="Formate dehydrogenase/DMSO reductase, domains 1-3"/>
    <property type="match status" value="1"/>
</dbReference>
<keyword evidence="11" id="KW-0249">Electron transport</keyword>
<evidence type="ECO:0000256" key="4">
    <source>
        <dbReference type="ARBA" id="ARBA00010312"/>
    </source>
</evidence>
<evidence type="ECO:0000256" key="2">
    <source>
        <dbReference type="ARBA" id="ARBA00001966"/>
    </source>
</evidence>
<evidence type="ECO:0000256" key="11">
    <source>
        <dbReference type="ARBA" id="ARBA00022982"/>
    </source>
</evidence>
<dbReference type="PANTHER" id="PTHR43105:SF2">
    <property type="entry name" value="RESPIRATORY NITRATE REDUCTASE 2 ALPHA CHAIN"/>
    <property type="match status" value="1"/>
</dbReference>
<evidence type="ECO:0000256" key="14">
    <source>
        <dbReference type="ARBA" id="ARBA00023014"/>
    </source>
</evidence>
<comment type="subcellular location">
    <subcellularLocation>
        <location evidence="3">Cell membrane</location>
        <topology evidence="3">Peripheral membrane protein</topology>
    </subcellularLocation>
</comment>
<dbReference type="GO" id="GO:0043546">
    <property type="term" value="F:molybdopterin cofactor binding"/>
    <property type="evidence" value="ECO:0007669"/>
    <property type="project" value="InterPro"/>
</dbReference>
<evidence type="ECO:0000313" key="20">
    <source>
        <dbReference type="Proteomes" id="UP000424462"/>
    </source>
</evidence>
<dbReference type="AlphaFoldDB" id="A0A6B8W854"/>
<keyword evidence="7" id="KW-1003">Cell membrane</keyword>
<comment type="catalytic activity">
    <reaction evidence="17">
        <text>nitrate + a quinol = a quinone + nitrite + H2O</text>
        <dbReference type="Rhea" id="RHEA:56144"/>
        <dbReference type="ChEBI" id="CHEBI:15377"/>
        <dbReference type="ChEBI" id="CHEBI:16301"/>
        <dbReference type="ChEBI" id="CHEBI:17632"/>
        <dbReference type="ChEBI" id="CHEBI:24646"/>
        <dbReference type="ChEBI" id="CHEBI:132124"/>
        <dbReference type="EC" id="1.7.5.1"/>
    </reaction>
</comment>
<dbReference type="InterPro" id="IPR006657">
    <property type="entry name" value="MoPterin_dinucl-bd_dom"/>
</dbReference>
<dbReference type="GO" id="GO:0009325">
    <property type="term" value="C:nitrate reductase complex"/>
    <property type="evidence" value="ECO:0007669"/>
    <property type="project" value="InterPro"/>
</dbReference>
<keyword evidence="13" id="KW-0408">Iron</keyword>
<keyword evidence="6" id="KW-0813">Transport</keyword>
<dbReference type="EC" id="1.7.5.1" evidence="5"/>
<dbReference type="SMART" id="SM00926">
    <property type="entry name" value="Molybdop_Fe4S4"/>
    <property type="match status" value="1"/>
</dbReference>
<dbReference type="GO" id="GO:0051539">
    <property type="term" value="F:4 iron, 4 sulfur cluster binding"/>
    <property type="evidence" value="ECO:0007669"/>
    <property type="project" value="UniProtKB-KW"/>
</dbReference>
<evidence type="ECO:0000256" key="15">
    <source>
        <dbReference type="ARBA" id="ARBA00023063"/>
    </source>
</evidence>
<accession>A0A6B8W854</accession>
<dbReference type="PROSITE" id="PS00551">
    <property type="entry name" value="MOLYBDOPTERIN_PROK_1"/>
    <property type="match status" value="1"/>
</dbReference>
<evidence type="ECO:0000256" key="5">
    <source>
        <dbReference type="ARBA" id="ARBA00012500"/>
    </source>
</evidence>
<evidence type="ECO:0000313" key="19">
    <source>
        <dbReference type="EMBL" id="QGU07076.1"/>
    </source>
</evidence>
<evidence type="ECO:0000256" key="9">
    <source>
        <dbReference type="ARBA" id="ARBA00022505"/>
    </source>
</evidence>
<evidence type="ECO:0000256" key="8">
    <source>
        <dbReference type="ARBA" id="ARBA00022485"/>
    </source>
</evidence>
<dbReference type="RefSeq" id="WP_156230611.1">
    <property type="nucleotide sequence ID" value="NZ_CP046455.1"/>
</dbReference>
<dbReference type="InterPro" id="IPR006963">
    <property type="entry name" value="Mopterin_OxRdtase_4Fe-4S_dom"/>
</dbReference>
<comment type="cofactor">
    <cofactor evidence="1">
        <name>Mo-bis(molybdopterin guanine dinucleotide)</name>
        <dbReference type="ChEBI" id="CHEBI:60539"/>
    </cofactor>
</comment>
<keyword evidence="14" id="KW-0411">Iron-sulfur</keyword>
<dbReference type="GO" id="GO:0042128">
    <property type="term" value="P:nitrate assimilation"/>
    <property type="evidence" value="ECO:0007669"/>
    <property type="project" value="UniProtKB-KW"/>
</dbReference>
<evidence type="ECO:0000256" key="16">
    <source>
        <dbReference type="ARBA" id="ARBA00023136"/>
    </source>
</evidence>
<name>A0A6B8W854_9CORY</name>
<gene>
    <name evidence="19" type="primary">narG</name>
    <name evidence="19" type="ORF">COCCU_05660</name>
</gene>
<keyword evidence="15" id="KW-0534">Nitrate assimilation</keyword>
<evidence type="ECO:0000256" key="17">
    <source>
        <dbReference type="ARBA" id="ARBA00048294"/>
    </source>
</evidence>
<dbReference type="EMBL" id="CP046455">
    <property type="protein sequence ID" value="QGU07076.1"/>
    <property type="molecule type" value="Genomic_DNA"/>
</dbReference>
<dbReference type="GO" id="GO:0160182">
    <property type="term" value="F:nitrate reductase (quinone) activity"/>
    <property type="evidence" value="ECO:0007669"/>
    <property type="project" value="UniProtKB-EC"/>
</dbReference>
<evidence type="ECO:0000256" key="12">
    <source>
        <dbReference type="ARBA" id="ARBA00023002"/>
    </source>
</evidence>
<organism evidence="19 20">
    <name type="scientific">Corynebacterium occultum</name>
    <dbReference type="NCBI Taxonomy" id="2675219"/>
    <lineage>
        <taxon>Bacteria</taxon>
        <taxon>Bacillati</taxon>
        <taxon>Actinomycetota</taxon>
        <taxon>Actinomycetes</taxon>
        <taxon>Mycobacteriales</taxon>
        <taxon>Corynebacteriaceae</taxon>
        <taxon>Corynebacterium</taxon>
    </lineage>
</organism>
<keyword evidence="8" id="KW-0004">4Fe-4S</keyword>
<reference evidence="19 20" key="1">
    <citation type="submission" date="2019-11" db="EMBL/GenBank/DDBJ databases">
        <title>Complete genome sequence of Corynebacterium kalinowskii 1959, a novel Corynebacterium species isolated from soil of a small paddock in Vilsendorf, Germany.</title>
        <authorList>
            <person name="Schaffert L."/>
            <person name="Ruwe M."/>
            <person name="Milse J."/>
            <person name="Hanuschka K."/>
            <person name="Ortseifen V."/>
            <person name="Droste J."/>
            <person name="Brandt D."/>
            <person name="Schlueter L."/>
            <person name="Kutter Y."/>
            <person name="Vinke S."/>
            <person name="Viehoefer P."/>
            <person name="Jacob L."/>
            <person name="Luebke N.-C."/>
            <person name="Schulte-Berndt E."/>
            <person name="Hain C."/>
            <person name="Linder M."/>
            <person name="Schmidt P."/>
            <person name="Wollenschlaeger L."/>
            <person name="Luttermann T."/>
            <person name="Thieme E."/>
            <person name="Hassa J."/>
            <person name="Haak M."/>
            <person name="Wittchen M."/>
            <person name="Mentz A."/>
            <person name="Persicke M."/>
            <person name="Busche T."/>
            <person name="Ruckert C."/>
        </authorList>
    </citation>
    <scope>NUCLEOTIDE SEQUENCE [LARGE SCALE GENOMIC DNA]</scope>
    <source>
        <strain evidence="19 20">2039</strain>
    </source>
</reference>
<evidence type="ECO:0000256" key="7">
    <source>
        <dbReference type="ARBA" id="ARBA00022475"/>
    </source>
</evidence>
<sequence>MSTTHPKSGTEQSTNPLFKFGTYLRRGSSGSQGQQIFLQGGRQADVFYRNRWSFDKMVRSTHGVNCTGSCSWKVYVKDGVITWESQAVDYPSTGSEMPDYEPRGCPRGASFSWYTYSPTRIRYPYARGALVDAYREAKQRLGDPVLAWREIVETPEKRHAYVSQRGKGGLIRVPYEEAIEIAAAAHVYTIREYGPDRIAGFTVIPAMSQISYGAGTRFLQMIGGVALSFYDWYADLPPASPQTFGDQTDVPESGDWYNSSYLMMWGSNIPVTRTPDSHFMVEARYKGTKVVVVSPDFADSTKFADEWARINPGTDGALAFAMGHVILSEFHVGQSTPYFMDYMRKYTDSPFLVALDQREDGTWTPGKFLTAATTEDEELARTPNAAHRLLVMQSDGSVVDPGGTVADRFGEEGLGKWNLRQDGVTSVMSVAEAGAQGTAEVLFPRFDLPGVEGQAGPIGAGVVHRGVPVREVDGQKVTTVYDLMLAHYGVNRPELNLPGQWPDDHHDAAVVGTPAWQEELTGVPAHQAIRLGREFAQNAVDSGGRSQIIMGAGVNHYFHADSIYRTFLALTSMCGTQGVNGGGWAHYVGQEKLRPMNGWSQYAFALDWQRPARQMITTGFYYLLTDQWRYDNTRADRLASPLANRGSVGEKMTADTLIESMKRGWMPAYPQFNRNPLVLTSEAAAQGIPVSDHIVNELTDGRLEFACEDPDAPENYSRILLNWRTNLMGSSAKGTEFFLRHMLGVDSDDTAEELGPEERPASIRWREKAPEGKLDLMLTTDFRNTSTTLVSDLVLPAATWYEKHDLSTTDMHPFIHSFNAAINPPWEARTDFEVFRDLSLTFSRLAERWLGTQQDVITAPLGHDSPDELNMPGGVIPDIAEVGLIPGKTMPKLIPVERDYTKVHEKWMHLGPLTGEKGTGVHGTSYDVSQQVEELKLINGTSPTLSAGELPDLNTAPKVAEMILHLSGVSNGAVAREGFTNQGKRVGTDMSPLYEDSVGTHINWDMVKERPAEVITSPEWTGDKRNGRRYTAFSINIEFDKPFHTLSGRMHYYLDHDWYMDYGESLPIFRPPLDRLHLNGETGPGEMVTGERGEQEVTVRYLTPHNKWSIHSQYYDNLHVLSVSRGGQVIWMSNKDAEKLGVADNDWVEAHNRNGIVSARAIVSHRIPAGTVFMNHAQERTTGTPINEHTGRRGGTHNSLTRIMIKPVHVAGGYGHLTYGFNYIGPTGNNRDEVTRIRRRSQEVEY</sequence>
<dbReference type="Pfam" id="PF00384">
    <property type="entry name" value="Molybdopterin"/>
    <property type="match status" value="1"/>
</dbReference>
<keyword evidence="20" id="KW-1185">Reference proteome</keyword>
<dbReference type="GO" id="GO:0046872">
    <property type="term" value="F:metal ion binding"/>
    <property type="evidence" value="ECO:0007669"/>
    <property type="project" value="UniProtKB-KW"/>
</dbReference>
<dbReference type="InterPro" id="IPR009010">
    <property type="entry name" value="Asp_de-COase-like_dom_sf"/>
</dbReference>
<evidence type="ECO:0000259" key="18">
    <source>
        <dbReference type="PROSITE" id="PS51669"/>
    </source>
</evidence>